<dbReference type="EMBL" id="JACHXU010000022">
    <property type="protein sequence ID" value="MBB3209288.1"/>
    <property type="molecule type" value="Genomic_DNA"/>
</dbReference>
<dbReference type="GO" id="GO:0016989">
    <property type="term" value="F:sigma factor antagonist activity"/>
    <property type="evidence" value="ECO:0007669"/>
    <property type="project" value="TreeGrafter"/>
</dbReference>
<evidence type="ECO:0000313" key="2">
    <source>
        <dbReference type="Proteomes" id="UP000536179"/>
    </source>
</evidence>
<organism evidence="1 2">
    <name type="scientific">Aporhodopirellula rubra</name>
    <dbReference type="NCBI Taxonomy" id="980271"/>
    <lineage>
        <taxon>Bacteria</taxon>
        <taxon>Pseudomonadati</taxon>
        <taxon>Planctomycetota</taxon>
        <taxon>Planctomycetia</taxon>
        <taxon>Pirellulales</taxon>
        <taxon>Pirellulaceae</taxon>
        <taxon>Aporhodopirellula</taxon>
    </lineage>
</organism>
<comment type="caution">
    <text evidence="1">The sequence shown here is derived from an EMBL/GenBank/DDBJ whole genome shotgun (WGS) entry which is preliminary data.</text>
</comment>
<accession>A0A7W5H8B1</accession>
<dbReference type="RefSeq" id="WP_184307760.1">
    <property type="nucleotide sequence ID" value="NZ_JACHXU010000022.1"/>
</dbReference>
<reference evidence="1 2" key="1">
    <citation type="submission" date="2020-08" db="EMBL/GenBank/DDBJ databases">
        <title>Genomic Encyclopedia of Type Strains, Phase III (KMG-III): the genomes of soil and plant-associated and newly described type strains.</title>
        <authorList>
            <person name="Whitman W."/>
        </authorList>
    </citation>
    <scope>NUCLEOTIDE SEQUENCE [LARGE SCALE GENOMIC DNA]</scope>
    <source>
        <strain evidence="1 2">CECT 8075</strain>
    </source>
</reference>
<dbReference type="PANTHER" id="PTHR30273:SF2">
    <property type="entry name" value="PROTEIN FECR"/>
    <property type="match status" value="1"/>
</dbReference>
<sequence length="478" mass="51641">MMTEKELDVFFQQVAAYQDGGLSESELARFERELLDDPQRRRLFAEMQVRSAAISERFRTAAFSMGSPHSPSPPVTTTPRTPRSVWMLAAAVAVAASIAIALLTPKPRGENATVAHLTPPGSPDPNVGSEGNTFATITYASHAKWDGQIPNATLTSIPLNKRVTYRLSSGAVRLSMDSGAIISLAGPASFTGIGPDEIELEMGKLAARMPTADSTLVVHSGGTTVRDRGTAFGLTAKVNGDVDLSVFDGSVSVERESSGGVSQPQTVQEGESIACSESESRAVAYSPEQYEDIWPLTIGVDEASNLIDFVPPGPLGSLDKFANDSKLLLIPETMNYRNETKLSIAAIKPSESYPENRHSRISIRPGKLVSSYLLIYLPVERWEGNRHTLTGSVSFQKPIIGVVVGPMALAKSDRFFGNPEIDYENLQFRYLEDKATEDGNLPADSLRVSDDGKTLHFQLNVGAGQDNLRVLVDETPSL</sequence>
<proteinExistence type="predicted"/>
<evidence type="ECO:0000313" key="1">
    <source>
        <dbReference type="EMBL" id="MBB3209288.1"/>
    </source>
</evidence>
<dbReference type="PANTHER" id="PTHR30273">
    <property type="entry name" value="PERIPLASMIC SIGNAL SENSOR AND SIGMA FACTOR ACTIVATOR FECR-RELATED"/>
    <property type="match status" value="1"/>
</dbReference>
<dbReference type="Proteomes" id="UP000536179">
    <property type="component" value="Unassembled WGS sequence"/>
</dbReference>
<dbReference type="AlphaFoldDB" id="A0A7W5H8B1"/>
<evidence type="ECO:0008006" key="3">
    <source>
        <dbReference type="Google" id="ProtNLM"/>
    </source>
</evidence>
<keyword evidence="2" id="KW-1185">Reference proteome</keyword>
<dbReference type="InterPro" id="IPR012373">
    <property type="entry name" value="Ferrdict_sens_TM"/>
</dbReference>
<protein>
    <recommendedName>
        <fullName evidence="3">FecR protein domain-containing protein</fullName>
    </recommendedName>
</protein>
<dbReference type="Gene3D" id="2.60.120.1440">
    <property type="match status" value="1"/>
</dbReference>
<name>A0A7W5H8B1_9BACT</name>
<gene>
    <name evidence="1" type="ORF">FHS27_005128</name>
</gene>